<dbReference type="EMBL" id="FSQW01000001">
    <property type="protein sequence ID" value="SIN61104.1"/>
    <property type="molecule type" value="Genomic_DNA"/>
</dbReference>
<evidence type="ECO:0000256" key="1">
    <source>
        <dbReference type="ARBA" id="ARBA00010641"/>
    </source>
</evidence>
<dbReference type="InterPro" id="IPR039425">
    <property type="entry name" value="RNA_pol_sigma-70-like"/>
</dbReference>
<dbReference type="PANTHER" id="PTHR43133">
    <property type="entry name" value="RNA POLYMERASE ECF-TYPE SIGMA FACTO"/>
    <property type="match status" value="1"/>
</dbReference>
<dbReference type="InterPro" id="IPR013249">
    <property type="entry name" value="RNA_pol_sigma70_r4_t2"/>
</dbReference>
<evidence type="ECO:0000256" key="3">
    <source>
        <dbReference type="ARBA" id="ARBA00023082"/>
    </source>
</evidence>
<gene>
    <name evidence="8" type="ORF">SAMN02745824_0812</name>
</gene>
<evidence type="ECO:0000256" key="5">
    <source>
        <dbReference type="ARBA" id="ARBA00023163"/>
    </source>
</evidence>
<sequence length="174" mass="19846">MIANEETLRHLMVKAQAGDKQCYSSLLVESEKWLRRYFARKINPAAIDDLVQETLISLHRKRASYDPTKAFLPWLAAIGRYRWIDSLRKIYRHEHGELNEELVADPQDETVSAKVSLERLLGMIPERQAEVIAKVKIEGFSIAETAAMTGQSESLVKVNIHRGLKKMSALIESE</sequence>
<dbReference type="Pfam" id="PF08281">
    <property type="entry name" value="Sigma70_r4_2"/>
    <property type="match status" value="1"/>
</dbReference>
<evidence type="ECO:0000259" key="7">
    <source>
        <dbReference type="Pfam" id="PF08281"/>
    </source>
</evidence>
<dbReference type="AlphaFoldDB" id="A0A1N6CRT5"/>
<dbReference type="Gene3D" id="1.10.1740.10">
    <property type="match status" value="1"/>
</dbReference>
<keyword evidence="3" id="KW-0731">Sigma factor</keyword>
<dbReference type="InterPro" id="IPR007627">
    <property type="entry name" value="RNA_pol_sigma70_r2"/>
</dbReference>
<accession>A0A1N6CRT5</accession>
<name>A0A1N6CRT5_9SPHN</name>
<feature type="domain" description="RNA polymerase sigma-70 region 2" evidence="6">
    <location>
        <begin position="33"/>
        <end position="89"/>
    </location>
</feature>
<dbReference type="STRING" id="1123272.SAMN02745824_0812"/>
<dbReference type="InterPro" id="IPR014284">
    <property type="entry name" value="RNA_pol_sigma-70_dom"/>
</dbReference>
<dbReference type="SUPFAM" id="SSF88946">
    <property type="entry name" value="Sigma2 domain of RNA polymerase sigma factors"/>
    <property type="match status" value="1"/>
</dbReference>
<evidence type="ECO:0000259" key="6">
    <source>
        <dbReference type="Pfam" id="PF04542"/>
    </source>
</evidence>
<dbReference type="Gene3D" id="1.10.10.10">
    <property type="entry name" value="Winged helix-like DNA-binding domain superfamily/Winged helix DNA-binding domain"/>
    <property type="match status" value="1"/>
</dbReference>
<dbReference type="OrthoDB" id="7041663at2"/>
<proteinExistence type="inferred from homology"/>
<protein>
    <submittedName>
        <fullName evidence="8">RNA polymerase sigma-70 factor, ECF subfamily</fullName>
    </submittedName>
</protein>
<evidence type="ECO:0000313" key="8">
    <source>
        <dbReference type="EMBL" id="SIN61104.1"/>
    </source>
</evidence>
<keyword evidence="9" id="KW-1185">Reference proteome</keyword>
<keyword evidence="5" id="KW-0804">Transcription</keyword>
<dbReference type="Pfam" id="PF04542">
    <property type="entry name" value="Sigma70_r2"/>
    <property type="match status" value="1"/>
</dbReference>
<dbReference type="Proteomes" id="UP000185192">
    <property type="component" value="Unassembled WGS sequence"/>
</dbReference>
<keyword evidence="2" id="KW-0805">Transcription regulation</keyword>
<dbReference type="RefSeq" id="WP_074203831.1">
    <property type="nucleotide sequence ID" value="NZ_FSQW01000001.1"/>
</dbReference>
<dbReference type="SUPFAM" id="SSF88659">
    <property type="entry name" value="Sigma3 and sigma4 domains of RNA polymerase sigma factors"/>
    <property type="match status" value="1"/>
</dbReference>
<evidence type="ECO:0000256" key="4">
    <source>
        <dbReference type="ARBA" id="ARBA00023125"/>
    </source>
</evidence>
<dbReference type="GO" id="GO:0006352">
    <property type="term" value="P:DNA-templated transcription initiation"/>
    <property type="evidence" value="ECO:0007669"/>
    <property type="project" value="InterPro"/>
</dbReference>
<feature type="domain" description="RNA polymerase sigma factor 70 region 4 type 2" evidence="7">
    <location>
        <begin position="116"/>
        <end position="167"/>
    </location>
</feature>
<dbReference type="InterPro" id="IPR013324">
    <property type="entry name" value="RNA_pol_sigma_r3/r4-like"/>
</dbReference>
<dbReference type="PANTHER" id="PTHR43133:SF58">
    <property type="entry name" value="ECF RNA POLYMERASE SIGMA FACTOR SIGD"/>
    <property type="match status" value="1"/>
</dbReference>
<evidence type="ECO:0000313" key="9">
    <source>
        <dbReference type="Proteomes" id="UP000185192"/>
    </source>
</evidence>
<comment type="similarity">
    <text evidence="1">Belongs to the sigma-70 factor family. ECF subfamily.</text>
</comment>
<dbReference type="GO" id="GO:0003677">
    <property type="term" value="F:DNA binding"/>
    <property type="evidence" value="ECO:0007669"/>
    <property type="project" value="UniProtKB-KW"/>
</dbReference>
<evidence type="ECO:0000256" key="2">
    <source>
        <dbReference type="ARBA" id="ARBA00023015"/>
    </source>
</evidence>
<dbReference type="GO" id="GO:0016987">
    <property type="term" value="F:sigma factor activity"/>
    <property type="evidence" value="ECO:0007669"/>
    <property type="project" value="UniProtKB-KW"/>
</dbReference>
<reference evidence="9" key="1">
    <citation type="submission" date="2016-11" db="EMBL/GenBank/DDBJ databases">
        <authorList>
            <person name="Varghese N."/>
            <person name="Submissions S."/>
        </authorList>
    </citation>
    <scope>NUCLEOTIDE SEQUENCE [LARGE SCALE GENOMIC DNA]</scope>
    <source>
        <strain evidence="9">DSM 22363</strain>
    </source>
</reference>
<keyword evidence="4" id="KW-0238">DNA-binding</keyword>
<dbReference type="InterPro" id="IPR013325">
    <property type="entry name" value="RNA_pol_sigma_r2"/>
</dbReference>
<organism evidence="8 9">
    <name type="scientific">Parasphingorhabdus marina DSM 22363</name>
    <dbReference type="NCBI Taxonomy" id="1123272"/>
    <lineage>
        <taxon>Bacteria</taxon>
        <taxon>Pseudomonadati</taxon>
        <taxon>Pseudomonadota</taxon>
        <taxon>Alphaproteobacteria</taxon>
        <taxon>Sphingomonadales</taxon>
        <taxon>Sphingomonadaceae</taxon>
        <taxon>Parasphingorhabdus</taxon>
    </lineage>
</organism>
<dbReference type="InterPro" id="IPR036388">
    <property type="entry name" value="WH-like_DNA-bd_sf"/>
</dbReference>
<dbReference type="NCBIfam" id="TIGR02937">
    <property type="entry name" value="sigma70-ECF"/>
    <property type="match status" value="1"/>
</dbReference>